<feature type="domain" description="LiaI-LiaF-like transmembrane region" evidence="3">
    <location>
        <begin position="13"/>
        <end position="51"/>
    </location>
</feature>
<keyword evidence="2" id="KW-0472">Membrane</keyword>
<evidence type="ECO:0000256" key="1">
    <source>
        <dbReference type="SAM" id="MobiDB-lite"/>
    </source>
</evidence>
<evidence type="ECO:0000259" key="3">
    <source>
        <dbReference type="Pfam" id="PF18917"/>
    </source>
</evidence>
<feature type="region of interest" description="Disordered" evidence="1">
    <location>
        <begin position="74"/>
        <end position="124"/>
    </location>
</feature>
<organism evidence="4 5">
    <name type="scientific">Candidatus Sulfuritelmatomonas gaucii</name>
    <dbReference type="NCBI Taxonomy" id="2043161"/>
    <lineage>
        <taxon>Bacteria</taxon>
        <taxon>Pseudomonadati</taxon>
        <taxon>Acidobacteriota</taxon>
        <taxon>Terriglobia</taxon>
        <taxon>Terriglobales</taxon>
        <taxon>Acidobacteriaceae</taxon>
        <taxon>Candidatus Sulfuritelmatomonas</taxon>
    </lineage>
</organism>
<evidence type="ECO:0000256" key="2">
    <source>
        <dbReference type="SAM" id="Phobius"/>
    </source>
</evidence>
<sequence length="124" mass="13735">MSRYILIHRLRGPAVLLLIGVLALLYQMGAIPHFWRLFWPLLFILIGVLLLAERAALSAEGYPIFSGWPWHGAAQGTPAAGPDWRGSWQDNPRGEEQTGAQVEGTAIVPSQQHDPENRLNGEQS</sequence>
<evidence type="ECO:0000313" key="5">
    <source>
        <dbReference type="Proteomes" id="UP000239735"/>
    </source>
</evidence>
<protein>
    <recommendedName>
        <fullName evidence="3">LiaI-LiaF-like transmembrane region domain-containing protein</fullName>
    </recommendedName>
</protein>
<dbReference type="EMBL" id="OKRB01000013">
    <property type="protein sequence ID" value="SPE17803.1"/>
    <property type="molecule type" value="Genomic_DNA"/>
</dbReference>
<accession>A0A2N9L3T0</accession>
<reference evidence="5" key="1">
    <citation type="submission" date="2018-02" db="EMBL/GenBank/DDBJ databases">
        <authorList>
            <person name="Hausmann B."/>
        </authorList>
    </citation>
    <scope>NUCLEOTIDE SEQUENCE [LARGE SCALE GENOMIC DNA]</scope>
    <source>
        <strain evidence="5">Peat soil MAG SbA5</strain>
    </source>
</reference>
<feature type="transmembrane region" description="Helical" evidence="2">
    <location>
        <begin position="37"/>
        <end position="57"/>
    </location>
</feature>
<proteinExistence type="predicted"/>
<gene>
    <name evidence="4" type="ORF">SBA5_110163</name>
</gene>
<keyword evidence="2" id="KW-1133">Transmembrane helix</keyword>
<keyword evidence="2" id="KW-0812">Transmembrane</keyword>
<dbReference type="InterPro" id="IPR043726">
    <property type="entry name" value="LiaI-LiaF-like_TM1"/>
</dbReference>
<feature type="compositionally biased region" description="Basic and acidic residues" evidence="1">
    <location>
        <begin position="113"/>
        <end position="124"/>
    </location>
</feature>
<dbReference type="Proteomes" id="UP000239735">
    <property type="component" value="Unassembled WGS sequence"/>
</dbReference>
<dbReference type="AlphaFoldDB" id="A0A2N9L3T0"/>
<evidence type="ECO:0000313" key="4">
    <source>
        <dbReference type="EMBL" id="SPE17803.1"/>
    </source>
</evidence>
<dbReference type="Pfam" id="PF18917">
    <property type="entry name" value="LiaI-LiaF-like_TM1"/>
    <property type="match status" value="1"/>
</dbReference>
<name>A0A2N9L3T0_9BACT</name>
<feature type="transmembrane region" description="Helical" evidence="2">
    <location>
        <begin position="12"/>
        <end position="31"/>
    </location>
</feature>